<dbReference type="Gene3D" id="3.10.180.10">
    <property type="entry name" value="2,3-Dihydroxybiphenyl 1,2-Dioxygenase, domain 1"/>
    <property type="match status" value="1"/>
</dbReference>
<dbReference type="RefSeq" id="WP_120538945.1">
    <property type="nucleotide sequence ID" value="NZ_RAVZ01000007.1"/>
</dbReference>
<dbReference type="InterPro" id="IPR037523">
    <property type="entry name" value="VOC_core"/>
</dbReference>
<dbReference type="CDD" id="cd07247">
    <property type="entry name" value="SgaA_N_like"/>
    <property type="match status" value="1"/>
</dbReference>
<accession>A0A3A8JP33</accession>
<proteinExistence type="predicted"/>
<dbReference type="InterPro" id="IPR004360">
    <property type="entry name" value="Glyas_Fos-R_dOase_dom"/>
</dbReference>
<dbReference type="Proteomes" id="UP000268094">
    <property type="component" value="Unassembled WGS sequence"/>
</dbReference>
<dbReference type="PANTHER" id="PTHR33993">
    <property type="entry name" value="GLYOXALASE-RELATED"/>
    <property type="match status" value="1"/>
</dbReference>
<dbReference type="EMBL" id="RAVZ01000007">
    <property type="protein sequence ID" value="RKG93550.1"/>
    <property type="molecule type" value="Genomic_DNA"/>
</dbReference>
<dbReference type="OrthoDB" id="9792323at2"/>
<name>A0A3A8JP33_9BACT</name>
<sequence length="123" mass="13504">MSTTPDAQQAEQHHRIDYIEFPARDTGEAKRFYGDVFGWSFEDYGPAYTSFKDGRLNGGFDASLPVGKGGVLVVLYSKDLEATHAKVLAAGGRIVKDTFSFPGGKRFHFADPTGNELAVWTEP</sequence>
<dbReference type="Pfam" id="PF00903">
    <property type="entry name" value="Glyoxalase"/>
    <property type="match status" value="1"/>
</dbReference>
<evidence type="ECO:0000259" key="1">
    <source>
        <dbReference type="PROSITE" id="PS51819"/>
    </source>
</evidence>
<protein>
    <submittedName>
        <fullName evidence="2">VOC family protein</fullName>
    </submittedName>
</protein>
<dbReference type="PANTHER" id="PTHR33993:SF1">
    <property type="entry name" value="GLYOXALASE FAMILY PROTEIN"/>
    <property type="match status" value="1"/>
</dbReference>
<comment type="caution">
    <text evidence="2">The sequence shown here is derived from an EMBL/GenBank/DDBJ whole genome shotgun (WGS) entry which is preliminary data.</text>
</comment>
<keyword evidence="3" id="KW-1185">Reference proteome</keyword>
<evidence type="ECO:0000313" key="3">
    <source>
        <dbReference type="Proteomes" id="UP000268094"/>
    </source>
</evidence>
<dbReference type="AlphaFoldDB" id="A0A3A8JP33"/>
<dbReference type="InterPro" id="IPR052164">
    <property type="entry name" value="Anthracycline_SecMetBiosynth"/>
</dbReference>
<dbReference type="SUPFAM" id="SSF54593">
    <property type="entry name" value="Glyoxalase/Bleomycin resistance protein/Dihydroxybiphenyl dioxygenase"/>
    <property type="match status" value="1"/>
</dbReference>
<gene>
    <name evidence="2" type="ORF">D7V88_02355</name>
</gene>
<reference evidence="3" key="1">
    <citation type="submission" date="2018-09" db="EMBL/GenBank/DDBJ databases">
        <authorList>
            <person name="Livingstone P.G."/>
            <person name="Whitworth D.E."/>
        </authorList>
    </citation>
    <scope>NUCLEOTIDE SEQUENCE [LARGE SCALE GENOMIC DNA]</scope>
    <source>
        <strain evidence="3">CA054A</strain>
    </source>
</reference>
<dbReference type="PROSITE" id="PS51819">
    <property type="entry name" value="VOC"/>
    <property type="match status" value="1"/>
</dbReference>
<organism evidence="2 3">
    <name type="scientific">Corallococcus terminator</name>
    <dbReference type="NCBI Taxonomy" id="2316733"/>
    <lineage>
        <taxon>Bacteria</taxon>
        <taxon>Pseudomonadati</taxon>
        <taxon>Myxococcota</taxon>
        <taxon>Myxococcia</taxon>
        <taxon>Myxococcales</taxon>
        <taxon>Cystobacterineae</taxon>
        <taxon>Myxococcaceae</taxon>
        <taxon>Corallococcus</taxon>
    </lineage>
</organism>
<evidence type="ECO:0000313" key="2">
    <source>
        <dbReference type="EMBL" id="RKG93550.1"/>
    </source>
</evidence>
<feature type="domain" description="VOC" evidence="1">
    <location>
        <begin position="15"/>
        <end position="122"/>
    </location>
</feature>
<dbReference type="InterPro" id="IPR029068">
    <property type="entry name" value="Glyas_Bleomycin-R_OHBP_Dase"/>
</dbReference>